<dbReference type="Proteomes" id="UP001626550">
    <property type="component" value="Unassembled WGS sequence"/>
</dbReference>
<evidence type="ECO:0000259" key="2">
    <source>
        <dbReference type="PROSITE" id="PS50137"/>
    </source>
</evidence>
<proteinExistence type="predicted"/>
<dbReference type="Gene3D" id="3.30.160.590">
    <property type="match status" value="1"/>
</dbReference>
<evidence type="ECO:0000313" key="3">
    <source>
        <dbReference type="EMBL" id="KAL3318572.1"/>
    </source>
</evidence>
<dbReference type="Pfam" id="PF00035">
    <property type="entry name" value="dsrm"/>
    <property type="match status" value="1"/>
</dbReference>
<feature type="domain" description="DRBM" evidence="2">
    <location>
        <begin position="21"/>
        <end position="86"/>
    </location>
</feature>
<dbReference type="EMBL" id="JBJKFK010000228">
    <property type="protein sequence ID" value="KAL3318572.1"/>
    <property type="molecule type" value="Genomic_DNA"/>
</dbReference>
<dbReference type="AlphaFoldDB" id="A0ABD2QGB2"/>
<dbReference type="InterPro" id="IPR014720">
    <property type="entry name" value="dsRBD_dom"/>
</dbReference>
<dbReference type="Gene3D" id="3.30.160.20">
    <property type="match status" value="2"/>
</dbReference>
<keyword evidence="4" id="KW-1185">Reference proteome</keyword>
<keyword evidence="1" id="KW-0694">RNA-binding</keyword>
<evidence type="ECO:0000313" key="4">
    <source>
        <dbReference type="Proteomes" id="UP001626550"/>
    </source>
</evidence>
<organism evidence="3 4">
    <name type="scientific">Cichlidogyrus casuarinus</name>
    <dbReference type="NCBI Taxonomy" id="1844966"/>
    <lineage>
        <taxon>Eukaryota</taxon>
        <taxon>Metazoa</taxon>
        <taxon>Spiralia</taxon>
        <taxon>Lophotrochozoa</taxon>
        <taxon>Platyhelminthes</taxon>
        <taxon>Monogenea</taxon>
        <taxon>Monopisthocotylea</taxon>
        <taxon>Dactylogyridea</taxon>
        <taxon>Ancyrocephalidae</taxon>
        <taxon>Cichlidogyrus</taxon>
    </lineage>
</organism>
<accession>A0ABD2QGB2</accession>
<feature type="non-terminal residue" evidence="3">
    <location>
        <position position="201"/>
    </location>
</feature>
<gene>
    <name evidence="3" type="primary">DGCR8</name>
    <name evidence="3" type="ORF">Ciccas_002758</name>
</gene>
<evidence type="ECO:0000256" key="1">
    <source>
        <dbReference type="PROSITE-ProRule" id="PRU00266"/>
    </source>
</evidence>
<dbReference type="GO" id="GO:0003723">
    <property type="term" value="F:RNA binding"/>
    <property type="evidence" value="ECO:0007669"/>
    <property type="project" value="UniProtKB-UniRule"/>
</dbReference>
<sequence length="201" mass="21919">MQDGQLVKCKKEGIINPIGKSLLSVMHEYATNVLNKAPTYKDIGEDNGIFKVSISLGDNVVGYGSGKTKKIARCNAALQALKHSIPGVEKLFSQSEECAEKNEAIKTNGSSFVDMPPGGIVVGPSTDPNNQEENLSFFDSVSSQDSHVFDYSQRLSVPTPSALLKICLSRMCIPEKDIALTCEMRLSKHHVTMKLHDHIAK</sequence>
<dbReference type="PANTHER" id="PTHR13482">
    <property type="entry name" value="MICRORNA PROCESSOR COMPLEX SUBUNIT DGCR8"/>
    <property type="match status" value="1"/>
</dbReference>
<name>A0ABD2QGB2_9PLAT</name>
<dbReference type="PROSITE" id="PS50137">
    <property type="entry name" value="DS_RBD"/>
    <property type="match status" value="1"/>
</dbReference>
<protein>
    <submittedName>
        <fullName evidence="3">Microprocessor complex subunit dgcr8</fullName>
    </submittedName>
</protein>
<dbReference type="SUPFAM" id="SSF54768">
    <property type="entry name" value="dsRNA-binding domain-like"/>
    <property type="match status" value="1"/>
</dbReference>
<comment type="caution">
    <text evidence="3">The sequence shown here is derived from an EMBL/GenBank/DDBJ whole genome shotgun (WGS) entry which is preliminary data.</text>
</comment>
<dbReference type="InterPro" id="IPR040375">
    <property type="entry name" value="DGCR8"/>
</dbReference>
<reference evidence="3 4" key="1">
    <citation type="submission" date="2024-11" db="EMBL/GenBank/DDBJ databases">
        <title>Adaptive evolution of stress response genes in parasites aligns with host niche diversity.</title>
        <authorList>
            <person name="Hahn C."/>
            <person name="Resl P."/>
        </authorList>
    </citation>
    <scope>NUCLEOTIDE SEQUENCE [LARGE SCALE GENOMIC DNA]</scope>
    <source>
        <strain evidence="3">EGGRZ-B1_66</strain>
        <tissue evidence="3">Body</tissue>
    </source>
</reference>
<dbReference type="PANTHER" id="PTHR13482:SF3">
    <property type="entry name" value="MICROPROCESSOR COMPLEX SUBUNIT DGCR8"/>
    <property type="match status" value="1"/>
</dbReference>